<dbReference type="PROSITE" id="PS50035">
    <property type="entry name" value="PLD"/>
    <property type="match status" value="2"/>
</dbReference>
<dbReference type="AlphaFoldDB" id="A0A849HXQ5"/>
<dbReference type="RefSeq" id="WP_171217798.1">
    <property type="nucleotide sequence ID" value="NZ_JABEPP010000002.1"/>
</dbReference>
<dbReference type="Pfam" id="PF13091">
    <property type="entry name" value="PLDc_2"/>
    <property type="match status" value="1"/>
</dbReference>
<protein>
    <recommendedName>
        <fullName evidence="4">Phospholipase D</fullName>
    </recommendedName>
    <alternativeName>
        <fullName evidence="9">Choline phosphatase</fullName>
    </alternativeName>
</protein>
<dbReference type="SUPFAM" id="SSF56024">
    <property type="entry name" value="Phospholipase D/nuclease"/>
    <property type="match status" value="2"/>
</dbReference>
<evidence type="ECO:0000313" key="11">
    <source>
        <dbReference type="EMBL" id="NNM72316.1"/>
    </source>
</evidence>
<comment type="function">
    <text evidence="2">Could be a virulence factor.</text>
</comment>
<dbReference type="InterPro" id="IPR025202">
    <property type="entry name" value="PLD-like_dom"/>
</dbReference>
<feature type="domain" description="PLD phosphodiesterase" evidence="10">
    <location>
        <begin position="352"/>
        <end position="379"/>
    </location>
</feature>
<keyword evidence="6" id="KW-0677">Repeat</keyword>
<evidence type="ECO:0000256" key="9">
    <source>
        <dbReference type="ARBA" id="ARBA00029594"/>
    </source>
</evidence>
<comment type="caution">
    <text evidence="11">The sequence shown here is derived from an EMBL/GenBank/DDBJ whole genome shotgun (WGS) entry which is preliminary data.</text>
</comment>
<evidence type="ECO:0000256" key="1">
    <source>
        <dbReference type="ARBA" id="ARBA00000798"/>
    </source>
</evidence>
<dbReference type="InterPro" id="IPR015679">
    <property type="entry name" value="PLipase_D_fam"/>
</dbReference>
<dbReference type="Gene3D" id="3.30.870.10">
    <property type="entry name" value="Endonuclease Chain A"/>
    <property type="match status" value="2"/>
</dbReference>
<dbReference type="Proteomes" id="UP000564885">
    <property type="component" value="Unassembled WGS sequence"/>
</dbReference>
<evidence type="ECO:0000256" key="7">
    <source>
        <dbReference type="ARBA" id="ARBA00022801"/>
    </source>
</evidence>
<organism evidence="11 12">
    <name type="scientific">Enterovirga aerilata</name>
    <dbReference type="NCBI Taxonomy" id="2730920"/>
    <lineage>
        <taxon>Bacteria</taxon>
        <taxon>Pseudomonadati</taxon>
        <taxon>Pseudomonadota</taxon>
        <taxon>Alphaproteobacteria</taxon>
        <taxon>Hyphomicrobiales</taxon>
        <taxon>Methylobacteriaceae</taxon>
        <taxon>Enterovirga</taxon>
    </lineage>
</organism>
<feature type="domain" description="PLD phosphodiesterase" evidence="10">
    <location>
        <begin position="135"/>
        <end position="162"/>
    </location>
</feature>
<evidence type="ECO:0000256" key="5">
    <source>
        <dbReference type="ARBA" id="ARBA00022525"/>
    </source>
</evidence>
<dbReference type="EMBL" id="JABEPP010000002">
    <property type="protein sequence ID" value="NNM72316.1"/>
    <property type="molecule type" value="Genomic_DNA"/>
</dbReference>
<sequence length="493" mass="55218">METHISPSRSEPPILQPGRNCWRIAEAERAAILIDAAAYFGRLEEALLRAQRSVVIIGWDFDGRILLRPDRGQDAQPLGPFLRALVEAKPELEIHILVWSVAVLHAPGSPVELLVGAEWQNHPRIHLKLDTEHPLYAAHHQKIVTVDDRLAFVGGMDLTVSRWDTPEHDPENPLRRDPDGKAFPPVHDVQMVVDGEAARAVVQVAHARWLYATGQHLPVVEAEHDVWPDAIAPHFRQCCVGIARTAPGWGEAPAYAEGAVLTVDTLKAAKRCIYIEAQYLTADFLGDILEEQLRRPAGPEIVVVLTRVSHGLAERWVMGHNRDHLLRRLRRADRHDRLRVYYPVVPSKTGGRDVLVHAKVAIVDNRLLRVGSSNLNNRSVALDTECDLAIEARSELVRERIADFRNALLAEHLGVSPEAVRDAVRQEDSLVRAIDRLNGGPRRLCPFEVDQSQAPARQVFGTALFDPKRPFRLLQPVVRLLSSLRAPAIRRRA</sequence>
<reference evidence="11 12" key="1">
    <citation type="submission" date="2020-04" db="EMBL/GenBank/DDBJ databases">
        <title>Enterovirga sp. isolate from soil.</title>
        <authorList>
            <person name="Chea S."/>
            <person name="Kim D.-U."/>
        </authorList>
    </citation>
    <scope>NUCLEOTIDE SEQUENCE [LARGE SCALE GENOMIC DNA]</scope>
    <source>
        <strain evidence="11 12">DB1703</strain>
    </source>
</reference>
<dbReference type="Pfam" id="PF00614">
    <property type="entry name" value="PLDc"/>
    <property type="match status" value="1"/>
</dbReference>
<accession>A0A849HXQ5</accession>
<gene>
    <name evidence="11" type="ORF">HJG44_07900</name>
</gene>
<name>A0A849HXQ5_9HYPH</name>
<dbReference type="SMART" id="SM00155">
    <property type="entry name" value="PLDc"/>
    <property type="match status" value="2"/>
</dbReference>
<dbReference type="PANTHER" id="PTHR18896:SF76">
    <property type="entry name" value="PHOSPHOLIPASE"/>
    <property type="match status" value="1"/>
</dbReference>
<keyword evidence="8" id="KW-0443">Lipid metabolism</keyword>
<dbReference type="InterPro" id="IPR001736">
    <property type="entry name" value="PLipase_D/transphosphatidylase"/>
</dbReference>
<keyword evidence="7" id="KW-0378">Hydrolase</keyword>
<keyword evidence="12" id="KW-1185">Reference proteome</keyword>
<dbReference type="GO" id="GO:0009395">
    <property type="term" value="P:phospholipid catabolic process"/>
    <property type="evidence" value="ECO:0007669"/>
    <property type="project" value="TreeGrafter"/>
</dbReference>
<dbReference type="PANTHER" id="PTHR18896">
    <property type="entry name" value="PHOSPHOLIPASE D"/>
    <property type="match status" value="1"/>
</dbReference>
<proteinExistence type="predicted"/>
<keyword evidence="5" id="KW-0964">Secreted</keyword>
<comment type="subcellular location">
    <subcellularLocation>
        <location evidence="3">Secreted</location>
    </subcellularLocation>
</comment>
<dbReference type="GO" id="GO:0004630">
    <property type="term" value="F:phospholipase D activity"/>
    <property type="evidence" value="ECO:0007669"/>
    <property type="project" value="UniProtKB-EC"/>
</dbReference>
<evidence type="ECO:0000256" key="2">
    <source>
        <dbReference type="ARBA" id="ARBA00003145"/>
    </source>
</evidence>
<evidence type="ECO:0000256" key="3">
    <source>
        <dbReference type="ARBA" id="ARBA00004613"/>
    </source>
</evidence>
<evidence type="ECO:0000256" key="6">
    <source>
        <dbReference type="ARBA" id="ARBA00022737"/>
    </source>
</evidence>
<evidence type="ECO:0000256" key="8">
    <source>
        <dbReference type="ARBA" id="ARBA00023098"/>
    </source>
</evidence>
<dbReference type="GO" id="GO:0005576">
    <property type="term" value="C:extracellular region"/>
    <property type="evidence" value="ECO:0007669"/>
    <property type="project" value="UniProtKB-SubCell"/>
</dbReference>
<dbReference type="CDD" id="cd09140">
    <property type="entry name" value="PLDc_vPLD1_2_like_bac_1"/>
    <property type="match status" value="1"/>
</dbReference>
<evidence type="ECO:0000313" key="12">
    <source>
        <dbReference type="Proteomes" id="UP000564885"/>
    </source>
</evidence>
<evidence type="ECO:0000256" key="4">
    <source>
        <dbReference type="ARBA" id="ARBA00018392"/>
    </source>
</evidence>
<comment type="catalytic activity">
    <reaction evidence="1">
        <text>a 1,2-diacyl-sn-glycero-3-phosphocholine + H2O = a 1,2-diacyl-sn-glycero-3-phosphate + choline + H(+)</text>
        <dbReference type="Rhea" id="RHEA:14445"/>
        <dbReference type="ChEBI" id="CHEBI:15354"/>
        <dbReference type="ChEBI" id="CHEBI:15377"/>
        <dbReference type="ChEBI" id="CHEBI:15378"/>
        <dbReference type="ChEBI" id="CHEBI:57643"/>
        <dbReference type="ChEBI" id="CHEBI:58608"/>
        <dbReference type="EC" id="3.1.4.4"/>
    </reaction>
</comment>
<evidence type="ECO:0000259" key="10">
    <source>
        <dbReference type="PROSITE" id="PS50035"/>
    </source>
</evidence>